<dbReference type="EC" id="3.2.1.55" evidence="5"/>
<dbReference type="SUPFAM" id="SSF51445">
    <property type="entry name" value="(Trans)glycosidases"/>
    <property type="match status" value="1"/>
</dbReference>
<comment type="subunit">
    <text evidence="4">Homohexamer; trimer of dimers.</text>
</comment>
<accession>A0A7W8HCN7</accession>
<dbReference type="InterPro" id="IPR010720">
    <property type="entry name" value="Alpha-L-AF_C"/>
</dbReference>
<evidence type="ECO:0000256" key="3">
    <source>
        <dbReference type="ARBA" id="ARBA00007186"/>
    </source>
</evidence>
<dbReference type="GO" id="GO:0000272">
    <property type="term" value="P:polysaccharide catabolic process"/>
    <property type="evidence" value="ECO:0007669"/>
    <property type="project" value="TreeGrafter"/>
</dbReference>
<dbReference type="RefSeq" id="WP_183776305.1">
    <property type="nucleotide sequence ID" value="NZ_JACHFW010000018.1"/>
</dbReference>
<gene>
    <name evidence="10" type="ORF">HNP82_003215</name>
</gene>
<dbReference type="SUPFAM" id="SSF51011">
    <property type="entry name" value="Glycosyl hydrolase domain"/>
    <property type="match status" value="1"/>
</dbReference>
<feature type="domain" description="Alpha-L-arabinofuranosidase C-terminal" evidence="9">
    <location>
        <begin position="291"/>
        <end position="494"/>
    </location>
</feature>
<evidence type="ECO:0000256" key="6">
    <source>
        <dbReference type="ARBA" id="ARBA00022801"/>
    </source>
</evidence>
<dbReference type="Proteomes" id="UP000543642">
    <property type="component" value="Unassembled WGS sequence"/>
</dbReference>
<evidence type="ECO:0000259" key="9">
    <source>
        <dbReference type="SMART" id="SM00813"/>
    </source>
</evidence>
<dbReference type="GO" id="GO:0046373">
    <property type="term" value="P:L-arabinose metabolic process"/>
    <property type="evidence" value="ECO:0007669"/>
    <property type="project" value="InterPro"/>
</dbReference>
<organism evidence="10 11">
    <name type="scientific">Catenibacillus scindens</name>
    <dbReference type="NCBI Taxonomy" id="673271"/>
    <lineage>
        <taxon>Bacteria</taxon>
        <taxon>Bacillati</taxon>
        <taxon>Bacillota</taxon>
        <taxon>Clostridia</taxon>
        <taxon>Lachnospirales</taxon>
        <taxon>Lachnospiraceae</taxon>
        <taxon>Catenibacillus</taxon>
    </lineage>
</organism>
<dbReference type="InterPro" id="IPR013780">
    <property type="entry name" value="Glyco_hydro_b"/>
</dbReference>
<evidence type="ECO:0000256" key="7">
    <source>
        <dbReference type="ARBA" id="ARBA00023277"/>
    </source>
</evidence>
<comment type="caution">
    <text evidence="10">The sequence shown here is derived from an EMBL/GenBank/DDBJ whole genome shotgun (WGS) entry which is preliminary data.</text>
</comment>
<dbReference type="Pfam" id="PF06964">
    <property type="entry name" value="Alpha-L-AF_C"/>
    <property type="match status" value="1"/>
</dbReference>
<comment type="similarity">
    <text evidence="3">Belongs to the glycosyl hydrolase 51 family.</text>
</comment>
<evidence type="ECO:0000313" key="11">
    <source>
        <dbReference type="Proteomes" id="UP000543642"/>
    </source>
</evidence>
<dbReference type="Pfam" id="PF22848">
    <property type="entry name" value="ASD1_dom"/>
    <property type="match status" value="1"/>
</dbReference>
<dbReference type="PANTHER" id="PTHR43576">
    <property type="entry name" value="ALPHA-L-ARABINOFURANOSIDASE C-RELATED"/>
    <property type="match status" value="1"/>
</dbReference>
<dbReference type="EMBL" id="JACHFW010000018">
    <property type="protein sequence ID" value="MBB5266061.1"/>
    <property type="molecule type" value="Genomic_DNA"/>
</dbReference>
<keyword evidence="7" id="KW-0119">Carbohydrate metabolism</keyword>
<dbReference type="Gene3D" id="2.60.40.1180">
    <property type="entry name" value="Golgi alpha-mannosidase II"/>
    <property type="match status" value="1"/>
</dbReference>
<evidence type="ECO:0000256" key="8">
    <source>
        <dbReference type="ARBA" id="ARBA00023295"/>
    </source>
</evidence>
<sequence length="502" mass="56741">MKKAKLTVDRDFSKAKLDERIYGSFIEHLGRAVYGGIYQPGHPSADEEGFRKDVINLVKALNVSVVRYPGGNFVSSYRWEDGIGPVSQRPKRLDLAWKSLETNEVGVHEFAHWCKKAGTQAMMSLNLGTRGVAEACDLLEYCNHPSGTYLSDLRIKNGEKEPFGFRLWCLGNEMDGPWQIGHKTMDEYGRLASETGRAMKVIDPSIELVACGSSNLLMPTFPQWEATVLEHAYDEVDYISLHQYYGNKDNDSEDFLALSDDMDQFIRSVIAACDFVKAKKRSRKYINLSFDEWNVWFHSGEQDKDTIENHPWQQAPALLEDIYTFEDALLVGLMLITLMKHGDRVKIACMAQLVNVIAPIMAEKDGGAWCQTIFYPFMHASVFGRGTVLEPVLVSDCHDTSHHEDVTDVEAVALYHEEAGEITVFAVNRNLSDDVEFTMDLRGFSPVIFLEHIVMENENLKAVNGPDNPQVTPAVRRDVDNDHGKAVCLLKRASWNVFRFQV</sequence>
<comment type="catalytic activity">
    <reaction evidence="1">
        <text>Hydrolysis of terminal non-reducing alpha-L-arabinofuranoside residues in alpha-L-arabinosides.</text>
        <dbReference type="EC" id="3.2.1.55"/>
    </reaction>
</comment>
<dbReference type="PANTHER" id="PTHR43576:SF3">
    <property type="entry name" value="ALPHA-L-ARABINOFURANOSIDASE C"/>
    <property type="match status" value="1"/>
</dbReference>
<keyword evidence="6 10" id="KW-0378">Hydrolase</keyword>
<dbReference type="InterPro" id="IPR055235">
    <property type="entry name" value="ASD1_cat"/>
</dbReference>
<keyword evidence="11" id="KW-1185">Reference proteome</keyword>
<evidence type="ECO:0000256" key="2">
    <source>
        <dbReference type="ARBA" id="ARBA00004881"/>
    </source>
</evidence>
<dbReference type="SMART" id="SM00813">
    <property type="entry name" value="Alpha-L-AF_C"/>
    <property type="match status" value="1"/>
</dbReference>
<dbReference type="Gene3D" id="3.20.20.80">
    <property type="entry name" value="Glycosidases"/>
    <property type="match status" value="1"/>
</dbReference>
<protein>
    <recommendedName>
        <fullName evidence="5">non-reducing end alpha-L-arabinofuranosidase</fullName>
        <ecNumber evidence="5">3.2.1.55</ecNumber>
    </recommendedName>
</protein>
<name>A0A7W8HCN7_9FIRM</name>
<evidence type="ECO:0000313" key="10">
    <source>
        <dbReference type="EMBL" id="MBB5266061.1"/>
    </source>
</evidence>
<evidence type="ECO:0000256" key="1">
    <source>
        <dbReference type="ARBA" id="ARBA00001462"/>
    </source>
</evidence>
<comment type="pathway">
    <text evidence="2">Glycan metabolism.</text>
</comment>
<reference evidence="10 11" key="1">
    <citation type="submission" date="2020-08" db="EMBL/GenBank/DDBJ databases">
        <title>Genomic Encyclopedia of Type Strains, Phase IV (KMG-IV): sequencing the most valuable type-strain genomes for metagenomic binning, comparative biology and taxonomic classification.</title>
        <authorList>
            <person name="Goeker M."/>
        </authorList>
    </citation>
    <scope>NUCLEOTIDE SEQUENCE [LARGE SCALE GENOMIC DNA]</scope>
    <source>
        <strain evidence="10 11">DSM 106146</strain>
    </source>
</reference>
<proteinExistence type="inferred from homology"/>
<evidence type="ECO:0000256" key="5">
    <source>
        <dbReference type="ARBA" id="ARBA00012670"/>
    </source>
</evidence>
<dbReference type="AlphaFoldDB" id="A0A7W8HCN7"/>
<dbReference type="GO" id="GO:0046556">
    <property type="term" value="F:alpha-L-arabinofuranosidase activity"/>
    <property type="evidence" value="ECO:0007669"/>
    <property type="project" value="UniProtKB-EC"/>
</dbReference>
<keyword evidence="8 10" id="KW-0326">Glycosidase</keyword>
<evidence type="ECO:0000256" key="4">
    <source>
        <dbReference type="ARBA" id="ARBA00011165"/>
    </source>
</evidence>
<dbReference type="InterPro" id="IPR017853">
    <property type="entry name" value="GH"/>
</dbReference>